<dbReference type="OMA" id="VEYQFYH"/>
<evidence type="ECO:0000313" key="9">
    <source>
        <dbReference type="Proteomes" id="UP000077248"/>
    </source>
</evidence>
<feature type="region of interest" description="Disordered" evidence="5">
    <location>
        <begin position="1"/>
        <end position="31"/>
    </location>
</feature>
<comment type="subcellular location">
    <subcellularLocation>
        <location evidence="1">Membrane</location>
        <topology evidence="1">Multi-pass membrane protein</topology>
    </subcellularLocation>
</comment>
<dbReference type="Proteomes" id="UP000077248">
    <property type="component" value="Unassembled WGS sequence"/>
</dbReference>
<evidence type="ECO:0000256" key="6">
    <source>
        <dbReference type="SAM" id="Phobius"/>
    </source>
</evidence>
<keyword evidence="9" id="KW-1185">Reference proteome</keyword>
<dbReference type="Proteomes" id="UP000291422">
    <property type="component" value="Unassembled WGS sequence"/>
</dbReference>
<evidence type="ECO:0000256" key="5">
    <source>
        <dbReference type="SAM" id="MobiDB-lite"/>
    </source>
</evidence>
<dbReference type="InterPro" id="IPR006696">
    <property type="entry name" value="DUF423"/>
</dbReference>
<evidence type="ECO:0000256" key="2">
    <source>
        <dbReference type="ARBA" id="ARBA00022692"/>
    </source>
</evidence>
<feature type="transmembrane region" description="Helical" evidence="6">
    <location>
        <begin position="103"/>
        <end position="123"/>
    </location>
</feature>
<dbReference type="PANTHER" id="PTHR43461">
    <property type="entry name" value="TRANSMEMBRANE PROTEIN 256"/>
    <property type="match status" value="1"/>
</dbReference>
<accession>A0A177DRV7</accession>
<feature type="transmembrane region" description="Helical" evidence="6">
    <location>
        <begin position="42"/>
        <end position="61"/>
    </location>
</feature>
<dbReference type="AlphaFoldDB" id="A0A177DRV7"/>
<dbReference type="GeneID" id="29113908"/>
<proteinExistence type="predicted"/>
<reference evidence="7 9" key="1">
    <citation type="submission" date="2016-05" db="EMBL/GenBank/DDBJ databases">
        <title>Comparative analysis of secretome profiles of manganese(II)-oxidizing ascomycete fungi.</title>
        <authorList>
            <consortium name="DOE Joint Genome Institute"/>
            <person name="Zeiner C.A."/>
            <person name="Purvine S.O."/>
            <person name="Zink E.M."/>
            <person name="Wu S."/>
            <person name="Pasa-Tolic L."/>
            <person name="Chaput D.L."/>
            <person name="Haridas S."/>
            <person name="Grigoriev I.V."/>
            <person name="Santelli C.M."/>
            <person name="Hansel C.M."/>
        </authorList>
    </citation>
    <scope>NUCLEOTIDE SEQUENCE [LARGE SCALE GENOMIC DNA]</scope>
    <source>
        <strain evidence="7 9">SRC1lrK2f</strain>
    </source>
</reference>
<dbReference type="EMBL" id="KV441475">
    <property type="protein sequence ID" value="OAG22247.1"/>
    <property type="molecule type" value="Genomic_DNA"/>
</dbReference>
<dbReference type="KEGG" id="aalt:CC77DRAFT_1060140"/>
<dbReference type="PANTHER" id="PTHR43461:SF1">
    <property type="entry name" value="TRANSMEMBRANE PROTEIN 256"/>
    <property type="match status" value="1"/>
</dbReference>
<dbReference type="STRING" id="5599.A0A177DRV7"/>
<dbReference type="Pfam" id="PF04241">
    <property type="entry name" value="DUF423"/>
    <property type="match status" value="1"/>
</dbReference>
<dbReference type="GO" id="GO:0016020">
    <property type="term" value="C:membrane"/>
    <property type="evidence" value="ECO:0007669"/>
    <property type="project" value="UniProtKB-SubCell"/>
</dbReference>
<reference evidence="8" key="3">
    <citation type="journal article" date="2019" name="J. ISSAAS">
        <title>Genomics, evolutionary history and diagnostics of the Alternaria alternata species group including apple and Asian pear pathotypes.</title>
        <authorList>
            <person name="Armitage A.D."/>
            <person name="Cockerton H.M."/>
            <person name="Sreenivasaprasad S."/>
            <person name="Woodhall J."/>
            <person name="Lane C."/>
            <person name="Harrison R.J."/>
            <person name="Clarkson J.P."/>
        </authorList>
    </citation>
    <scope>NUCLEOTIDE SEQUENCE</scope>
    <source>
        <strain evidence="8">FERA 1177</strain>
    </source>
</reference>
<organism evidence="7 9">
    <name type="scientific">Alternaria alternata</name>
    <name type="common">Alternaria rot fungus</name>
    <name type="synonym">Torula alternata</name>
    <dbReference type="NCBI Taxonomy" id="5599"/>
    <lineage>
        <taxon>Eukaryota</taxon>
        <taxon>Fungi</taxon>
        <taxon>Dikarya</taxon>
        <taxon>Ascomycota</taxon>
        <taxon>Pezizomycotina</taxon>
        <taxon>Dothideomycetes</taxon>
        <taxon>Pleosporomycetidae</taxon>
        <taxon>Pleosporales</taxon>
        <taxon>Pleosporineae</taxon>
        <taxon>Pleosporaceae</taxon>
        <taxon>Alternaria</taxon>
        <taxon>Alternaria sect. Alternaria</taxon>
        <taxon>Alternaria alternata complex</taxon>
    </lineage>
</organism>
<reference evidence="10" key="2">
    <citation type="journal article" date="2019" name="bioRxiv">
        <title>Genomics, evolutionary history and diagnostics of the Alternaria alternata species group including apple and Asian pear pathotypes.</title>
        <authorList>
            <person name="Armitage A.D."/>
            <person name="Cockerton H.M."/>
            <person name="Sreenivasaprasad S."/>
            <person name="Woodhall J.W."/>
            <person name="Lane C.R."/>
            <person name="Harrison R.J."/>
            <person name="Clarkson J.P."/>
        </authorList>
    </citation>
    <scope>NUCLEOTIDE SEQUENCE [LARGE SCALE GENOMIC DNA]</scope>
    <source>
        <strain evidence="10">FERA 1177</strain>
    </source>
</reference>
<evidence type="ECO:0000256" key="4">
    <source>
        <dbReference type="ARBA" id="ARBA00023136"/>
    </source>
</evidence>
<feature type="compositionally biased region" description="Low complexity" evidence="5">
    <location>
        <begin position="22"/>
        <end position="31"/>
    </location>
</feature>
<evidence type="ECO:0000256" key="1">
    <source>
        <dbReference type="ARBA" id="ARBA00004141"/>
    </source>
</evidence>
<evidence type="ECO:0000256" key="3">
    <source>
        <dbReference type="ARBA" id="ARBA00022989"/>
    </source>
</evidence>
<keyword evidence="4 6" id="KW-0472">Membrane</keyword>
<feature type="compositionally biased region" description="Low complexity" evidence="5">
    <location>
        <begin position="1"/>
        <end position="12"/>
    </location>
</feature>
<sequence>MSSSKKSSSSSSRKSRSHDPIYESGYSSSRSYGTTYSSMSPFWTIGTLLGASSVALGAFGAHGLKQRIRDPALIANWGTAAQYQLVHSVVLTMTSVVAPGNTIAMALFTAGMTMFSGSIYLLVLDAKKYKSLGPVTPIGGACLIAGWLALAARGKMVTPRPRSS</sequence>
<keyword evidence="3 6" id="KW-1133">Transmembrane helix</keyword>
<evidence type="ECO:0000313" key="8">
    <source>
        <dbReference type="EMBL" id="RYN84641.1"/>
    </source>
</evidence>
<name>A0A177DRV7_ALTAL</name>
<keyword evidence="2 6" id="KW-0812">Transmembrane</keyword>
<feature type="transmembrane region" description="Helical" evidence="6">
    <location>
        <begin position="73"/>
        <end position="97"/>
    </location>
</feature>
<gene>
    <name evidence="8" type="ORF">AA0117_g371</name>
    <name evidence="7" type="ORF">CC77DRAFT_1060140</name>
</gene>
<dbReference type="EMBL" id="PDXD01000001">
    <property type="protein sequence ID" value="RYN84641.1"/>
    <property type="molecule type" value="Genomic_DNA"/>
</dbReference>
<dbReference type="RefSeq" id="XP_018387668.1">
    <property type="nucleotide sequence ID" value="XM_018528314.1"/>
</dbReference>
<protein>
    <submittedName>
        <fullName evidence="7">DUF423-domain-containing protein</fullName>
    </submittedName>
</protein>
<evidence type="ECO:0000313" key="10">
    <source>
        <dbReference type="Proteomes" id="UP000291422"/>
    </source>
</evidence>
<evidence type="ECO:0000313" key="7">
    <source>
        <dbReference type="EMBL" id="OAG22247.1"/>
    </source>
</evidence>
<dbReference type="VEuPathDB" id="FungiDB:CC77DRAFT_1060140"/>
<feature type="transmembrane region" description="Helical" evidence="6">
    <location>
        <begin position="135"/>
        <end position="154"/>
    </location>
</feature>